<gene>
    <name evidence="2" type="ORF">TWF730_004950</name>
</gene>
<feature type="compositionally biased region" description="Acidic residues" evidence="1">
    <location>
        <begin position="29"/>
        <end position="41"/>
    </location>
</feature>
<comment type="caution">
    <text evidence="2">The sequence shown here is derived from an EMBL/GenBank/DDBJ whole genome shotgun (WGS) entry which is preliminary data.</text>
</comment>
<feature type="compositionally biased region" description="Polar residues" evidence="1">
    <location>
        <begin position="458"/>
        <end position="467"/>
    </location>
</feature>
<feature type="compositionally biased region" description="Low complexity" evidence="1">
    <location>
        <begin position="115"/>
        <end position="135"/>
    </location>
</feature>
<evidence type="ECO:0000313" key="2">
    <source>
        <dbReference type="EMBL" id="KAK6361207.1"/>
    </source>
</evidence>
<feature type="compositionally biased region" description="Acidic residues" evidence="1">
    <location>
        <begin position="365"/>
        <end position="438"/>
    </location>
</feature>
<feature type="region of interest" description="Disordered" evidence="1">
    <location>
        <begin position="18"/>
        <end position="43"/>
    </location>
</feature>
<feature type="compositionally biased region" description="Polar residues" evidence="1">
    <location>
        <begin position="18"/>
        <end position="28"/>
    </location>
</feature>
<proteinExistence type="predicted"/>
<dbReference type="InterPro" id="IPR018853">
    <property type="entry name" value="DUF2457"/>
</dbReference>
<keyword evidence="3" id="KW-1185">Reference proteome</keyword>
<evidence type="ECO:0000313" key="3">
    <source>
        <dbReference type="Proteomes" id="UP001373714"/>
    </source>
</evidence>
<reference evidence="2 3" key="1">
    <citation type="submission" date="2019-10" db="EMBL/GenBank/DDBJ databases">
        <authorList>
            <person name="Palmer J.M."/>
        </authorList>
    </citation>
    <scope>NUCLEOTIDE SEQUENCE [LARGE SCALE GENOMIC DNA]</scope>
    <source>
        <strain evidence="2 3">TWF730</strain>
    </source>
</reference>
<feature type="compositionally biased region" description="Low complexity" evidence="1">
    <location>
        <begin position="567"/>
        <end position="578"/>
    </location>
</feature>
<feature type="region of interest" description="Disordered" evidence="1">
    <location>
        <begin position="248"/>
        <end position="297"/>
    </location>
</feature>
<feature type="region of interest" description="Disordered" evidence="1">
    <location>
        <begin position="114"/>
        <end position="153"/>
    </location>
</feature>
<feature type="region of interest" description="Disordered" evidence="1">
    <location>
        <begin position="362"/>
        <end position="509"/>
    </location>
</feature>
<organism evidence="2 3">
    <name type="scientific">Orbilia blumenaviensis</name>
    <dbReference type="NCBI Taxonomy" id="1796055"/>
    <lineage>
        <taxon>Eukaryota</taxon>
        <taxon>Fungi</taxon>
        <taxon>Dikarya</taxon>
        <taxon>Ascomycota</taxon>
        <taxon>Pezizomycotina</taxon>
        <taxon>Orbiliomycetes</taxon>
        <taxon>Orbiliales</taxon>
        <taxon>Orbiliaceae</taxon>
        <taxon>Orbilia</taxon>
    </lineage>
</organism>
<feature type="region of interest" description="Disordered" evidence="1">
    <location>
        <begin position="528"/>
        <end position="620"/>
    </location>
</feature>
<accession>A0AAV9VGT7</accession>
<evidence type="ECO:0000256" key="1">
    <source>
        <dbReference type="SAM" id="MobiDB-lite"/>
    </source>
</evidence>
<dbReference type="EMBL" id="JAVHNS010000002">
    <property type="protein sequence ID" value="KAK6361207.1"/>
    <property type="molecule type" value="Genomic_DNA"/>
</dbReference>
<dbReference type="AlphaFoldDB" id="A0AAV9VGT7"/>
<feature type="compositionally biased region" description="Acidic residues" evidence="1">
    <location>
        <begin position="544"/>
        <end position="556"/>
    </location>
</feature>
<dbReference type="Pfam" id="PF10446">
    <property type="entry name" value="DUF2457"/>
    <property type="match status" value="1"/>
</dbReference>
<sequence>MPDKDLINMTSSSLAIAIPSSNQQQLSTPDEEVVAEADEPSDSCSCNLPAASRGGKLHFQENLYKKHIVSPGRPHRVDSLLTRAIISDSEPHSVESNAAQSIYTRVGFRIPRRGMSTTSTVSTASMPSTADLTSDAGDDDSSSSELSSPSPRMVPVFNLPLIRDSAALAVKTQSDDELHKSAVQSDPNEVTVALGRKRCITFACSNPISRQASDIAASKPKETAIAVEEPAPVRRTTLKFACNVKDECKAPRRSGSPPPPPSALSKPAHRSPISASHLHPNGGHHRRDSASTVVDERQKAIACKPSPLVSSVSSANSSIPRFYEFASSVDESVHSWMNAPQFPSRLLKVDCLLEKEKQIRKLSEEVEADEEDEDNNDDDDDEDNDNLEFEDDDEEDDGYKEDEEDDEYEIWSDSDEEDYDNHSDSDEEECDSDNEGDDFVPKVGTAIPDRKADRPSCCRNTSDSSLASVHDRKSGCSFQREKRTHAARPIRPSTPELPDSTDFVPGTFDEDKVLEDYYLSCIEDRKSMNKVFRPQDIDPSFPEGGDDDDEDEDNEEAERPVRRRRGSNVSVRSPRGSPTPNRRLRSPPPISRRGSRGMSPGKRRPSFTSKSPPPQNRTGRLRFDLQANRASLARSTSLPRHGLYPRKKSLLTPASPKSKAITFRKRSVLDIVKGLESKRMRRRENVYGRREYKAEAGEGVERMREIGIMGRERVGANPAPKWMMSF</sequence>
<dbReference type="Proteomes" id="UP001373714">
    <property type="component" value="Unassembled WGS sequence"/>
</dbReference>
<protein>
    <submittedName>
        <fullName evidence="2">Uncharacterized protein</fullName>
    </submittedName>
</protein>
<name>A0AAV9VGT7_9PEZI</name>